<dbReference type="InterPro" id="IPR000477">
    <property type="entry name" value="RT_dom"/>
</dbReference>
<dbReference type="SUPFAM" id="SSF56672">
    <property type="entry name" value="DNA/RNA polymerases"/>
    <property type="match status" value="1"/>
</dbReference>
<dbReference type="AlphaFoldDB" id="A0A6J1RKS6"/>
<dbReference type="CDD" id="cd10442">
    <property type="entry name" value="GIY-YIG_PLEs"/>
    <property type="match status" value="1"/>
</dbReference>
<dbReference type="CDD" id="cd00304">
    <property type="entry name" value="RT_like"/>
    <property type="match status" value="1"/>
</dbReference>
<dbReference type="Pfam" id="PF26215">
    <property type="entry name" value="HTH_animal"/>
    <property type="match status" value="1"/>
</dbReference>
<dbReference type="Gene3D" id="3.40.1440.10">
    <property type="entry name" value="GIY-YIG endonuclease"/>
    <property type="match status" value="1"/>
</dbReference>
<feature type="domain" description="Reverse transcriptase" evidence="1">
    <location>
        <begin position="1"/>
        <end position="247"/>
    </location>
</feature>
<dbReference type="Pfam" id="PF00078">
    <property type="entry name" value="RVT_1"/>
    <property type="match status" value="1"/>
</dbReference>
<organism evidence="2 3">
    <name type="scientific">Temnothorax curvispinosus</name>
    <dbReference type="NCBI Taxonomy" id="300111"/>
    <lineage>
        <taxon>Eukaryota</taxon>
        <taxon>Metazoa</taxon>
        <taxon>Ecdysozoa</taxon>
        <taxon>Arthropoda</taxon>
        <taxon>Hexapoda</taxon>
        <taxon>Insecta</taxon>
        <taxon>Pterygota</taxon>
        <taxon>Neoptera</taxon>
        <taxon>Endopterygota</taxon>
        <taxon>Hymenoptera</taxon>
        <taxon>Apocrita</taxon>
        <taxon>Aculeata</taxon>
        <taxon>Formicoidea</taxon>
        <taxon>Formicidae</taxon>
        <taxon>Myrmicinae</taxon>
        <taxon>Temnothorax</taxon>
    </lineage>
</organism>
<evidence type="ECO:0000259" key="1">
    <source>
        <dbReference type="PROSITE" id="PS50878"/>
    </source>
</evidence>
<accession>A0A6J1RKS6</accession>
<dbReference type="PROSITE" id="PS50878">
    <property type="entry name" value="RT_POL"/>
    <property type="match status" value="1"/>
</dbReference>
<dbReference type="PANTHER" id="PTHR21301">
    <property type="entry name" value="REVERSE TRANSCRIPTASE"/>
    <property type="match status" value="1"/>
</dbReference>
<name>A0A6J1RKS6_9HYME</name>
<dbReference type="InterPro" id="IPR035901">
    <property type="entry name" value="GIY-YIG_endonuc_sf"/>
</dbReference>
<dbReference type="RefSeq" id="XP_024893281.1">
    <property type="nucleotide sequence ID" value="XM_025037513.1"/>
</dbReference>
<keyword evidence="2" id="KW-1185">Reference proteome</keyword>
<dbReference type="InterPro" id="IPR058912">
    <property type="entry name" value="HTH_animal"/>
</dbReference>
<dbReference type="OrthoDB" id="7551601at2759"/>
<dbReference type="PANTHER" id="PTHR21301:SF10">
    <property type="entry name" value="REVERSE TRANSCRIPTASE DOMAIN-CONTAINING PROTEIN"/>
    <property type="match status" value="1"/>
</dbReference>
<evidence type="ECO:0000313" key="2">
    <source>
        <dbReference type="Proteomes" id="UP000504618"/>
    </source>
</evidence>
<dbReference type="InterPro" id="IPR043502">
    <property type="entry name" value="DNA/RNA_pol_sf"/>
</dbReference>
<gene>
    <name evidence="3" type="primary">LOC112468378</name>
</gene>
<sequence length="494" mass="57558">MHSSDALLPKAYALPKIHKPNNPFRLIVSSINTALYSFASYLQRIISDNIPITRSHVNNSFDLCKELSGKILRNSDIFISLDATALFTNIPLNLALESIKKRWPDISKGTKIPEKEFLMAIEFILSSTYFTFNNVTYKQTFGSPMGSPLSPIIADIVMQDLEESILESLDFELLFYFRYVDDIILPVPRDKAHYVLNKFNNYHERLKFTIEFEKDRKLSFLDLQLLVIDDTIVIDWYHKDTFSGRYLSYYSNHPECHKIGTIYGLVDRAILLSHPTFHSKNIKYVIELLIANGYPLNLIFKRINIRLNKLFNGKLMNRNKIDTIDPDDNDGRKIIVIPFINNISEKVSRFFNKNEHVIGYRVLNKLNKFIRTHKDVSELCVNNNVIYKINCNNCDASYVGQTKRQLKTRINEHRTNFRLDPSKHSVITEHMQNLNRSFNWNNPLILDFETNYHKRLISEMIHIKEQKNGINSNKDTELLDGSYFSILSELSNNS</sequence>
<dbReference type="Proteomes" id="UP000504618">
    <property type="component" value="Unplaced"/>
</dbReference>
<protein>
    <submittedName>
        <fullName evidence="3">Uncharacterized protein LOC112468378</fullName>
    </submittedName>
</protein>
<dbReference type="GO" id="GO:0071897">
    <property type="term" value="P:DNA biosynthetic process"/>
    <property type="evidence" value="ECO:0007669"/>
    <property type="project" value="UniProtKB-ARBA"/>
</dbReference>
<proteinExistence type="predicted"/>
<reference evidence="3" key="1">
    <citation type="submission" date="2025-08" db="UniProtKB">
        <authorList>
            <consortium name="RefSeq"/>
        </authorList>
    </citation>
    <scope>IDENTIFICATION</scope>
    <source>
        <tissue evidence="3">Whole body</tissue>
    </source>
</reference>
<evidence type="ECO:0000313" key="3">
    <source>
        <dbReference type="RefSeq" id="XP_024893281.1"/>
    </source>
</evidence>
<dbReference type="GeneID" id="112468378"/>